<organism evidence="2 3">
    <name type="scientific">Ilyodon furcidens</name>
    <name type="common">goldbreast splitfin</name>
    <dbReference type="NCBI Taxonomy" id="33524"/>
    <lineage>
        <taxon>Eukaryota</taxon>
        <taxon>Metazoa</taxon>
        <taxon>Chordata</taxon>
        <taxon>Craniata</taxon>
        <taxon>Vertebrata</taxon>
        <taxon>Euteleostomi</taxon>
        <taxon>Actinopterygii</taxon>
        <taxon>Neopterygii</taxon>
        <taxon>Teleostei</taxon>
        <taxon>Neoteleostei</taxon>
        <taxon>Acanthomorphata</taxon>
        <taxon>Ovalentaria</taxon>
        <taxon>Atherinomorphae</taxon>
        <taxon>Cyprinodontiformes</taxon>
        <taxon>Goodeidae</taxon>
        <taxon>Ilyodon</taxon>
    </lineage>
</organism>
<feature type="region of interest" description="Disordered" evidence="1">
    <location>
        <begin position="1"/>
        <end position="57"/>
    </location>
</feature>
<keyword evidence="3" id="KW-1185">Reference proteome</keyword>
<feature type="non-terminal residue" evidence="2">
    <location>
        <position position="1"/>
    </location>
</feature>
<evidence type="ECO:0000313" key="3">
    <source>
        <dbReference type="Proteomes" id="UP001482620"/>
    </source>
</evidence>
<feature type="compositionally biased region" description="Basic residues" evidence="1">
    <location>
        <begin position="29"/>
        <end position="53"/>
    </location>
</feature>
<protein>
    <submittedName>
        <fullName evidence="2">Uncharacterized protein</fullName>
    </submittedName>
</protein>
<reference evidence="2 3" key="1">
    <citation type="submission" date="2021-06" db="EMBL/GenBank/DDBJ databases">
        <authorList>
            <person name="Palmer J.M."/>
        </authorList>
    </citation>
    <scope>NUCLEOTIDE SEQUENCE [LARGE SCALE GENOMIC DNA]</scope>
    <source>
        <strain evidence="3">if_2019</strain>
        <tissue evidence="2">Muscle</tissue>
    </source>
</reference>
<sequence>SQVSDDGVEDEDGLYEPAAHQLHSASMSMKRKVASIPRKRSSSSKPTKTRKQLSKQATLRLPLHLVYEDKWHSPDEPDIEELALTCTRSHPPGPRLDTIKSWPIHRPC</sequence>
<comment type="caution">
    <text evidence="2">The sequence shown here is derived from an EMBL/GenBank/DDBJ whole genome shotgun (WGS) entry which is preliminary data.</text>
</comment>
<accession>A0ABV0TCH7</accession>
<proteinExistence type="predicted"/>
<dbReference type="Proteomes" id="UP001482620">
    <property type="component" value="Unassembled WGS sequence"/>
</dbReference>
<gene>
    <name evidence="2" type="ORF">ILYODFUR_031230</name>
</gene>
<feature type="compositionally biased region" description="Acidic residues" evidence="1">
    <location>
        <begin position="1"/>
        <end position="14"/>
    </location>
</feature>
<evidence type="ECO:0000313" key="2">
    <source>
        <dbReference type="EMBL" id="MEQ2230614.1"/>
    </source>
</evidence>
<evidence type="ECO:0000256" key="1">
    <source>
        <dbReference type="SAM" id="MobiDB-lite"/>
    </source>
</evidence>
<name>A0ABV0TCH7_9TELE</name>
<dbReference type="EMBL" id="JAHRIQ010027968">
    <property type="protein sequence ID" value="MEQ2230614.1"/>
    <property type="molecule type" value="Genomic_DNA"/>
</dbReference>
<feature type="region of interest" description="Disordered" evidence="1">
    <location>
        <begin position="86"/>
        <end position="108"/>
    </location>
</feature>